<dbReference type="EMBL" id="JAACNO010002478">
    <property type="protein sequence ID" value="KAF4132911.1"/>
    <property type="molecule type" value="Genomic_DNA"/>
</dbReference>
<evidence type="ECO:0000313" key="3">
    <source>
        <dbReference type="Proteomes" id="UP000602510"/>
    </source>
</evidence>
<evidence type="ECO:0000313" key="2">
    <source>
        <dbReference type="EMBL" id="KAF4132911.1"/>
    </source>
</evidence>
<reference evidence="1" key="1">
    <citation type="submission" date="2020-04" db="EMBL/GenBank/DDBJ databases">
        <title>Hybrid Assembly of Korean Phytophthora infestans isolates.</title>
        <authorList>
            <person name="Prokchorchik M."/>
            <person name="Lee Y."/>
            <person name="Seo J."/>
            <person name="Cho J.-H."/>
            <person name="Park Y.-E."/>
            <person name="Jang D.-C."/>
            <person name="Im J.-S."/>
            <person name="Choi J.-G."/>
            <person name="Park H.-J."/>
            <person name="Lee G.-B."/>
            <person name="Lee Y.-G."/>
            <person name="Hong S.-Y."/>
            <person name="Cho K."/>
            <person name="Sohn K.H."/>
        </authorList>
    </citation>
    <scope>NUCLEOTIDE SEQUENCE</scope>
    <source>
        <strain evidence="1">KR_1_A1</strain>
        <strain evidence="2">KR_2_A2</strain>
    </source>
</reference>
<dbReference type="AlphaFoldDB" id="A0A833T3R2"/>
<sequence>MTVELIGNTEVFAITRKLVVIGSGRGGCDMQKTKALLVSSAVELTLRRLLSPRRSFEGQHIGVEEQVAYGSEWRQKLGQVASHIGVELRRMQPAL</sequence>
<keyword evidence="3" id="KW-1185">Reference proteome</keyword>
<protein>
    <submittedName>
        <fullName evidence="1">Uncharacterized protein</fullName>
    </submittedName>
</protein>
<dbReference type="EMBL" id="WSZM01000032">
    <property type="protein sequence ID" value="KAF4046033.1"/>
    <property type="molecule type" value="Genomic_DNA"/>
</dbReference>
<proteinExistence type="predicted"/>
<organism evidence="1 3">
    <name type="scientific">Phytophthora infestans</name>
    <name type="common">Potato late blight agent</name>
    <name type="synonym">Botrytis infestans</name>
    <dbReference type="NCBI Taxonomy" id="4787"/>
    <lineage>
        <taxon>Eukaryota</taxon>
        <taxon>Sar</taxon>
        <taxon>Stramenopiles</taxon>
        <taxon>Oomycota</taxon>
        <taxon>Peronosporomycetes</taxon>
        <taxon>Peronosporales</taxon>
        <taxon>Peronosporaceae</taxon>
        <taxon>Phytophthora</taxon>
    </lineage>
</organism>
<dbReference type="Proteomes" id="UP000602510">
    <property type="component" value="Unassembled WGS sequence"/>
</dbReference>
<evidence type="ECO:0000313" key="1">
    <source>
        <dbReference type="EMBL" id="KAF4046033.1"/>
    </source>
</evidence>
<dbReference type="Proteomes" id="UP000704712">
    <property type="component" value="Unassembled WGS sequence"/>
</dbReference>
<comment type="caution">
    <text evidence="1">The sequence shown here is derived from an EMBL/GenBank/DDBJ whole genome shotgun (WGS) entry which is preliminary data.</text>
</comment>
<name>A0A833T3R2_PHYIN</name>
<gene>
    <name evidence="1" type="ORF">GN244_ATG01536</name>
    <name evidence="2" type="ORF">GN958_ATG17901</name>
</gene>
<accession>A0A833T3R2</accession>